<accession>R7U5K1</accession>
<dbReference type="CDD" id="cd00056">
    <property type="entry name" value="ENDO3c"/>
    <property type="match status" value="1"/>
</dbReference>
<dbReference type="EMBL" id="KB304845">
    <property type="protein sequence ID" value="ELU01650.1"/>
    <property type="molecule type" value="Genomic_DNA"/>
</dbReference>
<name>R7U5K1_CAPTE</name>
<dbReference type="Gene3D" id="3.30.310.40">
    <property type="match status" value="1"/>
</dbReference>
<dbReference type="SUPFAM" id="SSF48150">
    <property type="entry name" value="DNA-glycosylase"/>
    <property type="match status" value="1"/>
</dbReference>
<dbReference type="AlphaFoldDB" id="R7U5K1"/>
<evidence type="ECO:0000259" key="14">
    <source>
        <dbReference type="SMART" id="SM00478"/>
    </source>
</evidence>
<dbReference type="GO" id="GO:0003684">
    <property type="term" value="F:damaged DNA binding"/>
    <property type="evidence" value="ECO:0007669"/>
    <property type="project" value="InterPro"/>
</dbReference>
<comment type="similarity">
    <text evidence="2">Belongs to the type-1 OGG1 family.</text>
</comment>
<feature type="domain" description="HhH-GPD" evidence="14">
    <location>
        <begin position="124"/>
        <end position="290"/>
    </location>
</feature>
<dbReference type="FunFam" id="1.10.1670.10:FF:000005">
    <property type="entry name" value="N-glycosylase/DNA lyase OGG1"/>
    <property type="match status" value="1"/>
</dbReference>
<dbReference type="EnsemblMetazoa" id="CapteT113225">
    <property type="protein sequence ID" value="CapteP113225"/>
    <property type="gene ID" value="CapteG113225"/>
</dbReference>
<keyword evidence="7" id="KW-0456">Lyase</keyword>
<evidence type="ECO:0000256" key="6">
    <source>
        <dbReference type="ARBA" id="ARBA00023204"/>
    </source>
</evidence>
<evidence type="ECO:0000313" key="15">
    <source>
        <dbReference type="EMBL" id="ELU01650.1"/>
    </source>
</evidence>
<protein>
    <recommendedName>
        <fullName evidence="13">N-glycosylase/DNA lyase</fullName>
        <ecNumber evidence="3">4.2.99.18</ecNumber>
    </recommendedName>
</protein>
<organism evidence="15">
    <name type="scientific">Capitella teleta</name>
    <name type="common">Polychaete worm</name>
    <dbReference type="NCBI Taxonomy" id="283909"/>
    <lineage>
        <taxon>Eukaryota</taxon>
        <taxon>Metazoa</taxon>
        <taxon>Spiralia</taxon>
        <taxon>Lophotrochozoa</taxon>
        <taxon>Annelida</taxon>
        <taxon>Polychaeta</taxon>
        <taxon>Sedentaria</taxon>
        <taxon>Scolecida</taxon>
        <taxon>Capitellidae</taxon>
        <taxon>Capitella</taxon>
    </lineage>
</organism>
<keyword evidence="8" id="KW-0539">Nucleus</keyword>
<comment type="function">
    <text evidence="11">DNA repair enzyme that incises DNA at 8-oxoG residues. Excises 7,8-dihydro-8-oxoguanine and 2,6-diamino-4-hydroxy-5-N-methylformamidopyrimidine (FAPY) from damaged DNA. Has a beta-lyase activity that nicks DNA 3' to the lesion.</text>
</comment>
<dbReference type="InterPro" id="IPR012904">
    <property type="entry name" value="OGG_N"/>
</dbReference>
<dbReference type="InterPro" id="IPR023170">
    <property type="entry name" value="HhH_base_excis_C"/>
</dbReference>
<dbReference type="HOGENOM" id="CLU_027543_1_1_1"/>
<evidence type="ECO:0000256" key="4">
    <source>
        <dbReference type="ARBA" id="ARBA00022763"/>
    </source>
</evidence>
<dbReference type="InterPro" id="IPR003265">
    <property type="entry name" value="HhH-GPD_domain"/>
</dbReference>
<reference evidence="15 17" key="2">
    <citation type="journal article" date="2013" name="Nature">
        <title>Insights into bilaterian evolution from three spiralian genomes.</title>
        <authorList>
            <person name="Simakov O."/>
            <person name="Marletaz F."/>
            <person name="Cho S.J."/>
            <person name="Edsinger-Gonzales E."/>
            <person name="Havlak P."/>
            <person name="Hellsten U."/>
            <person name="Kuo D.H."/>
            <person name="Larsson T."/>
            <person name="Lv J."/>
            <person name="Arendt D."/>
            <person name="Savage R."/>
            <person name="Osoegawa K."/>
            <person name="de Jong P."/>
            <person name="Grimwood J."/>
            <person name="Chapman J.A."/>
            <person name="Shapiro H."/>
            <person name="Aerts A."/>
            <person name="Otillar R.P."/>
            <person name="Terry A.Y."/>
            <person name="Boore J.L."/>
            <person name="Grigoriev I.V."/>
            <person name="Lindberg D.R."/>
            <person name="Seaver E.C."/>
            <person name="Weisblat D.A."/>
            <person name="Putnam N.H."/>
            <person name="Rokhsar D.S."/>
        </authorList>
    </citation>
    <scope>NUCLEOTIDE SEQUENCE</scope>
    <source>
        <strain evidence="15 17">I ESC-2004</strain>
    </source>
</reference>
<comment type="catalytic activity">
    <reaction evidence="12">
        <text>2'-deoxyribonucleotide-(2'-deoxyribose 5'-phosphate)-2'-deoxyribonucleotide-DNA = a 3'-end 2'-deoxyribonucleotide-(2,3-dehydro-2,3-deoxyribose 5'-phosphate)-DNA + a 5'-end 5'-phospho-2'-deoxyribonucleoside-DNA + H(+)</text>
        <dbReference type="Rhea" id="RHEA:66592"/>
        <dbReference type="Rhea" id="RHEA-COMP:13180"/>
        <dbReference type="Rhea" id="RHEA-COMP:16897"/>
        <dbReference type="Rhea" id="RHEA-COMP:17067"/>
        <dbReference type="ChEBI" id="CHEBI:15378"/>
        <dbReference type="ChEBI" id="CHEBI:136412"/>
        <dbReference type="ChEBI" id="CHEBI:157695"/>
        <dbReference type="ChEBI" id="CHEBI:167181"/>
        <dbReference type="EC" id="4.2.99.18"/>
    </reaction>
</comment>
<dbReference type="GO" id="GO:0005634">
    <property type="term" value="C:nucleus"/>
    <property type="evidence" value="ECO:0007669"/>
    <property type="project" value="UniProtKB-SubCell"/>
</dbReference>
<dbReference type="Pfam" id="PF00730">
    <property type="entry name" value="HhH-GPD"/>
    <property type="match status" value="1"/>
</dbReference>
<evidence type="ECO:0000256" key="8">
    <source>
        <dbReference type="ARBA" id="ARBA00023242"/>
    </source>
</evidence>
<dbReference type="Proteomes" id="UP000014760">
    <property type="component" value="Unassembled WGS sequence"/>
</dbReference>
<dbReference type="InterPro" id="IPR011257">
    <property type="entry name" value="DNA_glycosylase"/>
</dbReference>
<evidence type="ECO:0000256" key="10">
    <source>
        <dbReference type="ARBA" id="ARBA00023295"/>
    </source>
</evidence>
<dbReference type="EC" id="4.2.99.18" evidence="3"/>
<dbReference type="OMA" id="GYAQEYL"/>
<dbReference type="Pfam" id="PF07934">
    <property type="entry name" value="OGG_N"/>
    <property type="match status" value="1"/>
</dbReference>
<evidence type="ECO:0000256" key="11">
    <source>
        <dbReference type="ARBA" id="ARBA00025652"/>
    </source>
</evidence>
<dbReference type="GO" id="GO:0034039">
    <property type="term" value="F:8-oxo-7,8-dihydroguanine DNA N-glycosylase activity"/>
    <property type="evidence" value="ECO:0007669"/>
    <property type="project" value="TreeGrafter"/>
</dbReference>
<dbReference type="PANTHER" id="PTHR10242:SF2">
    <property type="entry name" value="N-GLYCOSYLASE_DNA LYASE"/>
    <property type="match status" value="1"/>
</dbReference>
<evidence type="ECO:0000256" key="3">
    <source>
        <dbReference type="ARBA" id="ARBA00012720"/>
    </source>
</evidence>
<evidence type="ECO:0000256" key="2">
    <source>
        <dbReference type="ARBA" id="ARBA00010679"/>
    </source>
</evidence>
<dbReference type="GO" id="GO:0140078">
    <property type="term" value="F:class I DNA-(apurinic or apyrimidinic site) endonuclease activity"/>
    <property type="evidence" value="ECO:0007669"/>
    <property type="project" value="UniProtKB-EC"/>
</dbReference>
<evidence type="ECO:0000256" key="13">
    <source>
        <dbReference type="ARBA" id="ARBA00073127"/>
    </source>
</evidence>
<dbReference type="STRING" id="283909.R7U5K1"/>
<dbReference type="SUPFAM" id="SSF55945">
    <property type="entry name" value="TATA-box binding protein-like"/>
    <property type="match status" value="1"/>
</dbReference>
<proteinExistence type="inferred from homology"/>
<evidence type="ECO:0000313" key="16">
    <source>
        <dbReference type="EnsemblMetazoa" id="CapteP113225"/>
    </source>
</evidence>
<keyword evidence="10" id="KW-0326">Glycosidase</keyword>
<keyword evidence="6" id="KW-0234">DNA repair</keyword>
<dbReference type="Gene3D" id="1.10.340.30">
    <property type="entry name" value="Hypothetical protein, domain 2"/>
    <property type="match status" value="1"/>
</dbReference>
<dbReference type="OrthoDB" id="238681at2759"/>
<dbReference type="Gene3D" id="1.10.1670.10">
    <property type="entry name" value="Helix-hairpin-Helix base-excision DNA repair enzymes (C-terminal)"/>
    <property type="match status" value="1"/>
</dbReference>
<keyword evidence="4" id="KW-0227">DNA damage</keyword>
<dbReference type="InterPro" id="IPR052054">
    <property type="entry name" value="Oxidative_DNA_repair_enzyme"/>
</dbReference>
<dbReference type="PANTHER" id="PTHR10242">
    <property type="entry name" value="8-OXOGUANINE DNA GLYCOSYLASE"/>
    <property type="match status" value="1"/>
</dbReference>
<dbReference type="GO" id="GO:0006289">
    <property type="term" value="P:nucleotide-excision repair"/>
    <property type="evidence" value="ECO:0007669"/>
    <property type="project" value="InterPro"/>
</dbReference>
<evidence type="ECO:0000256" key="9">
    <source>
        <dbReference type="ARBA" id="ARBA00023268"/>
    </source>
</evidence>
<sequence length="300" mass="34434">MAWRKIACSKTELDLGVTLICGQSFRWKETAPGEWTGVLKNLVWNLKQSDDLLFYKTLEESPAASSDLTQEDILKDYFQLHVNLSKLYEQWSSDDPNFKSKASSFRGVRILRQDPVENLFSFICSSNNNISRISGMVERMCEEFGTSLGEYEGLHHYSFPSIESLAKGSVEQKLRKLGFGYRAKYINQSARFIMENHSEHWLHNLRKLPYNEAKSELMKLCGVGAKVADCVCLMSLDKNDVVPVDTHVWQIAQKYLPSLRSSKTITPQVYNAVGNHFRELWGEYAGWAHSVSLHRIVYNF</sequence>
<reference evidence="16" key="3">
    <citation type="submission" date="2015-06" db="UniProtKB">
        <authorList>
            <consortium name="EnsemblMetazoa"/>
        </authorList>
    </citation>
    <scope>IDENTIFICATION</scope>
</reference>
<keyword evidence="5" id="KW-0378">Hydrolase</keyword>
<keyword evidence="9" id="KW-0511">Multifunctional enzyme</keyword>
<keyword evidence="17" id="KW-1185">Reference proteome</keyword>
<dbReference type="EMBL" id="AMQN01009174">
    <property type="status" value="NOT_ANNOTATED_CDS"/>
    <property type="molecule type" value="Genomic_DNA"/>
</dbReference>
<comment type="subcellular location">
    <subcellularLocation>
        <location evidence="1">Nucleus</location>
    </subcellularLocation>
</comment>
<evidence type="ECO:0000256" key="7">
    <source>
        <dbReference type="ARBA" id="ARBA00023239"/>
    </source>
</evidence>
<gene>
    <name evidence="15" type="ORF">CAPTEDRAFT_113225</name>
</gene>
<evidence type="ECO:0000313" key="17">
    <source>
        <dbReference type="Proteomes" id="UP000014760"/>
    </source>
</evidence>
<evidence type="ECO:0000256" key="5">
    <source>
        <dbReference type="ARBA" id="ARBA00022801"/>
    </source>
</evidence>
<evidence type="ECO:0000256" key="1">
    <source>
        <dbReference type="ARBA" id="ARBA00004123"/>
    </source>
</evidence>
<dbReference type="FunCoup" id="R7U5K1">
    <property type="interactions" value="1707"/>
</dbReference>
<evidence type="ECO:0000256" key="12">
    <source>
        <dbReference type="ARBA" id="ARBA00044632"/>
    </source>
</evidence>
<reference evidence="17" key="1">
    <citation type="submission" date="2012-12" db="EMBL/GenBank/DDBJ databases">
        <authorList>
            <person name="Hellsten U."/>
            <person name="Grimwood J."/>
            <person name="Chapman J.A."/>
            <person name="Shapiro H."/>
            <person name="Aerts A."/>
            <person name="Otillar R.P."/>
            <person name="Terry A.Y."/>
            <person name="Boore J.L."/>
            <person name="Simakov O."/>
            <person name="Marletaz F."/>
            <person name="Cho S.-J."/>
            <person name="Edsinger-Gonzales E."/>
            <person name="Havlak P."/>
            <person name="Kuo D.-H."/>
            <person name="Larsson T."/>
            <person name="Lv J."/>
            <person name="Arendt D."/>
            <person name="Savage R."/>
            <person name="Osoegawa K."/>
            <person name="de Jong P."/>
            <person name="Lindberg D.R."/>
            <person name="Seaver E.C."/>
            <person name="Weisblat D.A."/>
            <person name="Putnam N.H."/>
            <person name="Grigoriev I.V."/>
            <person name="Rokhsar D.S."/>
        </authorList>
    </citation>
    <scope>NUCLEOTIDE SEQUENCE</scope>
    <source>
        <strain evidence="17">I ESC-2004</strain>
    </source>
</reference>
<dbReference type="SMART" id="SM00478">
    <property type="entry name" value="ENDO3c"/>
    <property type="match status" value="1"/>
</dbReference>
<dbReference type="FunFam" id="1.10.340.30:FF:000006">
    <property type="entry name" value="N-glycosylase/DNA lyase isoform X2"/>
    <property type="match status" value="1"/>
</dbReference>
<dbReference type="GO" id="GO:0006285">
    <property type="term" value="P:base-excision repair, AP site formation"/>
    <property type="evidence" value="ECO:0007669"/>
    <property type="project" value="TreeGrafter"/>
</dbReference>